<dbReference type="PANTHER" id="PTHR20968">
    <property type="entry name" value="ILGF DOMAIN-CONTAINING PROTEIN"/>
    <property type="match status" value="1"/>
</dbReference>
<dbReference type="Proteomes" id="UP000288216">
    <property type="component" value="Unassembled WGS sequence"/>
</dbReference>
<feature type="domain" description="Insulin-like" evidence="10">
    <location>
        <begin position="30"/>
        <end position="131"/>
    </location>
</feature>
<keyword evidence="4 7" id="KW-0964">Secreted</keyword>
<dbReference type="Pfam" id="PF00049">
    <property type="entry name" value="Insulin"/>
    <property type="match status" value="1"/>
</dbReference>
<dbReference type="PROSITE" id="PS00262">
    <property type="entry name" value="INSULIN"/>
    <property type="match status" value="1"/>
</dbReference>
<evidence type="ECO:0000256" key="6">
    <source>
        <dbReference type="ARBA" id="ARBA00023157"/>
    </source>
</evidence>
<dbReference type="InterPro" id="IPR022353">
    <property type="entry name" value="Insulin_CS"/>
</dbReference>
<sequence>MTNVRPVPLAALFALVVVLALFPARAQNPVRLCGSDFRRALIHHCGASHWRRELGLKALNWESSSTENSDFDRFPAALKGWKRSSEDSGKSSDPLGHDRNPDRLIFKRNENNIADKCCQRGCTKKDLDTIC</sequence>
<dbReference type="EMBL" id="BFAA01003055">
    <property type="protein sequence ID" value="GCB67831.1"/>
    <property type="molecule type" value="Genomic_DNA"/>
</dbReference>
<proteinExistence type="inferred from homology"/>
<dbReference type="STRING" id="75743.A0A401P3Y7"/>
<feature type="signal peptide" evidence="9">
    <location>
        <begin position="1"/>
        <end position="26"/>
    </location>
</feature>
<dbReference type="GO" id="GO:0001664">
    <property type="term" value="F:G protein-coupled receptor binding"/>
    <property type="evidence" value="ECO:0007669"/>
    <property type="project" value="TreeGrafter"/>
</dbReference>
<keyword evidence="6" id="KW-1015">Disulfide bond</keyword>
<dbReference type="InterPro" id="IPR051777">
    <property type="entry name" value="Insulin-like_neuro_ligands"/>
</dbReference>
<evidence type="ECO:0000256" key="7">
    <source>
        <dbReference type="RuleBase" id="RU000406"/>
    </source>
</evidence>
<dbReference type="InterPro" id="IPR016179">
    <property type="entry name" value="Insulin-like"/>
</dbReference>
<evidence type="ECO:0000256" key="1">
    <source>
        <dbReference type="ARBA" id="ARBA00004613"/>
    </source>
</evidence>
<gene>
    <name evidence="11" type="ORF">scyTo_0008129</name>
</gene>
<dbReference type="OMA" id="CGASHWR"/>
<feature type="region of interest" description="Disordered" evidence="8">
    <location>
        <begin position="81"/>
        <end position="103"/>
    </location>
</feature>
<organism evidence="11 12">
    <name type="scientific">Scyliorhinus torazame</name>
    <name type="common">Cloudy catshark</name>
    <name type="synonym">Catulus torazame</name>
    <dbReference type="NCBI Taxonomy" id="75743"/>
    <lineage>
        <taxon>Eukaryota</taxon>
        <taxon>Metazoa</taxon>
        <taxon>Chordata</taxon>
        <taxon>Craniata</taxon>
        <taxon>Vertebrata</taxon>
        <taxon>Chondrichthyes</taxon>
        <taxon>Elasmobranchii</taxon>
        <taxon>Galeomorphii</taxon>
        <taxon>Galeoidea</taxon>
        <taxon>Carcharhiniformes</taxon>
        <taxon>Scyliorhinidae</taxon>
        <taxon>Scyliorhinus</taxon>
    </lineage>
</organism>
<reference evidence="11 12" key="1">
    <citation type="journal article" date="2018" name="Nat. Ecol. Evol.">
        <title>Shark genomes provide insights into elasmobranch evolution and the origin of vertebrates.</title>
        <authorList>
            <person name="Hara Y"/>
            <person name="Yamaguchi K"/>
            <person name="Onimaru K"/>
            <person name="Kadota M"/>
            <person name="Koyanagi M"/>
            <person name="Keeley SD"/>
            <person name="Tatsumi K"/>
            <person name="Tanaka K"/>
            <person name="Motone F"/>
            <person name="Kageyama Y"/>
            <person name="Nozu R"/>
            <person name="Adachi N"/>
            <person name="Nishimura O"/>
            <person name="Nakagawa R"/>
            <person name="Tanegashima C"/>
            <person name="Kiyatake I"/>
            <person name="Matsumoto R"/>
            <person name="Murakumo K"/>
            <person name="Nishida K"/>
            <person name="Terakita A"/>
            <person name="Kuratani S"/>
            <person name="Sato K"/>
            <person name="Hyodo S Kuraku.S."/>
        </authorList>
    </citation>
    <scope>NUCLEOTIDE SEQUENCE [LARGE SCALE GENOMIC DNA]</scope>
</reference>
<dbReference type="InterPro" id="IPR036438">
    <property type="entry name" value="Insulin-like_sf"/>
</dbReference>
<protein>
    <recommendedName>
        <fullName evidence="10">Insulin-like domain-containing protein</fullName>
    </recommendedName>
</protein>
<dbReference type="SUPFAM" id="SSF56994">
    <property type="entry name" value="Insulin-like"/>
    <property type="match status" value="1"/>
</dbReference>
<evidence type="ECO:0000256" key="2">
    <source>
        <dbReference type="ARBA" id="ARBA00009034"/>
    </source>
</evidence>
<comment type="subunit">
    <text evidence="3">Heterodimer of a B chain and an A chain linked by two disulfide bonds.</text>
</comment>
<keyword evidence="9" id="KW-0732">Signal</keyword>
<comment type="caution">
    <text evidence="11">The sequence shown here is derived from an EMBL/GenBank/DDBJ whole genome shotgun (WGS) entry which is preliminary data.</text>
</comment>
<dbReference type="Gene3D" id="1.10.100.10">
    <property type="entry name" value="Insulin-like"/>
    <property type="match status" value="1"/>
</dbReference>
<accession>A0A401P3Y7</accession>
<evidence type="ECO:0000256" key="4">
    <source>
        <dbReference type="ARBA" id="ARBA00022525"/>
    </source>
</evidence>
<feature type="compositionally biased region" description="Basic and acidic residues" evidence="8">
    <location>
        <begin position="83"/>
        <end position="103"/>
    </location>
</feature>
<dbReference type="GO" id="GO:2000253">
    <property type="term" value="P:positive regulation of feeding behavior"/>
    <property type="evidence" value="ECO:0007669"/>
    <property type="project" value="TreeGrafter"/>
</dbReference>
<dbReference type="GO" id="GO:0005576">
    <property type="term" value="C:extracellular region"/>
    <property type="evidence" value="ECO:0007669"/>
    <property type="project" value="UniProtKB-SubCell"/>
</dbReference>
<evidence type="ECO:0000256" key="9">
    <source>
        <dbReference type="SAM" id="SignalP"/>
    </source>
</evidence>
<dbReference type="PANTHER" id="PTHR20968:SF2">
    <property type="entry name" value="INSULIN-LIKE PEPTIDE INSL5"/>
    <property type="match status" value="1"/>
</dbReference>
<dbReference type="OrthoDB" id="9443437at2759"/>
<evidence type="ECO:0000259" key="10">
    <source>
        <dbReference type="SMART" id="SM00078"/>
    </source>
</evidence>
<dbReference type="SMART" id="SM00078">
    <property type="entry name" value="IlGF"/>
    <property type="match status" value="1"/>
</dbReference>
<keyword evidence="12" id="KW-1185">Reference proteome</keyword>
<feature type="chain" id="PRO_5019098709" description="Insulin-like domain-containing protein" evidence="9">
    <location>
        <begin position="27"/>
        <end position="131"/>
    </location>
</feature>
<comment type="subcellular location">
    <subcellularLocation>
        <location evidence="1 7">Secreted</location>
    </subcellularLocation>
</comment>
<evidence type="ECO:0000256" key="8">
    <source>
        <dbReference type="SAM" id="MobiDB-lite"/>
    </source>
</evidence>
<evidence type="ECO:0000256" key="5">
    <source>
        <dbReference type="ARBA" id="ARBA00022702"/>
    </source>
</evidence>
<evidence type="ECO:0000313" key="12">
    <source>
        <dbReference type="Proteomes" id="UP000288216"/>
    </source>
</evidence>
<dbReference type="AlphaFoldDB" id="A0A401P3Y7"/>
<comment type="similarity">
    <text evidence="2 7">Belongs to the insulin family.</text>
</comment>
<evidence type="ECO:0000256" key="3">
    <source>
        <dbReference type="ARBA" id="ARBA00011207"/>
    </source>
</evidence>
<dbReference type="GO" id="GO:0005179">
    <property type="term" value="F:hormone activity"/>
    <property type="evidence" value="ECO:0007669"/>
    <property type="project" value="UniProtKB-KW"/>
</dbReference>
<evidence type="ECO:0000313" key="11">
    <source>
        <dbReference type="EMBL" id="GCB67831.1"/>
    </source>
</evidence>
<keyword evidence="5" id="KW-0372">Hormone</keyword>
<name>A0A401P3Y7_SCYTO</name>